<evidence type="ECO:0000313" key="3">
    <source>
        <dbReference type="Proteomes" id="UP000035682"/>
    </source>
</evidence>
<evidence type="ECO:0000313" key="2">
    <source>
        <dbReference type="EMBL" id="CEF61472.1"/>
    </source>
</evidence>
<proteinExistence type="predicted"/>
<protein>
    <submittedName>
        <fullName evidence="2 4">Uncharacterized protein</fullName>
    </submittedName>
</protein>
<reference evidence="4" key="3">
    <citation type="submission" date="2020-12" db="UniProtKB">
        <authorList>
            <consortium name="WormBaseParasite"/>
        </authorList>
    </citation>
    <scope>IDENTIFICATION</scope>
</reference>
<sequence length="161" mass="19617">MVNGLENDEEMLNNFYKIRETLLEFNITKTIKDIRKKRKYELTNNNEILRNNNEKKQKRNEVNELKNFDREIYHNKFIKLFQDLSLAKYLIELKEYIDLQKTTHEFSTGKTELLNYNISEYLYIKLNKVFKYYLRNVPCVSNILDIFIQELCENLNFNPIL</sequence>
<evidence type="ECO:0000313" key="4">
    <source>
        <dbReference type="WBParaSite" id="SRAE_0000059600.1"/>
    </source>
</evidence>
<accession>A0A090L011</accession>
<dbReference type="Proteomes" id="UP000035682">
    <property type="component" value="Unplaced"/>
</dbReference>
<dbReference type="AlphaFoldDB" id="A0A090L011"/>
<evidence type="ECO:0000313" key="5">
    <source>
        <dbReference type="WormBase" id="SRAE_0000059600"/>
    </source>
</evidence>
<keyword evidence="3" id="KW-1185">Reference proteome</keyword>
<keyword evidence="1" id="KW-0175">Coiled coil</keyword>
<evidence type="ECO:0000256" key="1">
    <source>
        <dbReference type="SAM" id="Coils"/>
    </source>
</evidence>
<organism evidence="2">
    <name type="scientific">Strongyloides ratti</name>
    <name type="common">Parasitic roundworm</name>
    <dbReference type="NCBI Taxonomy" id="34506"/>
    <lineage>
        <taxon>Eukaryota</taxon>
        <taxon>Metazoa</taxon>
        <taxon>Ecdysozoa</taxon>
        <taxon>Nematoda</taxon>
        <taxon>Chromadorea</taxon>
        <taxon>Rhabditida</taxon>
        <taxon>Tylenchina</taxon>
        <taxon>Panagrolaimomorpha</taxon>
        <taxon>Strongyloidoidea</taxon>
        <taxon>Strongyloididae</taxon>
        <taxon>Strongyloides</taxon>
    </lineage>
</organism>
<name>A0A090L011_STRRB</name>
<reference evidence="2" key="2">
    <citation type="submission" date="2014-09" db="EMBL/GenBank/DDBJ databases">
        <authorList>
            <person name="Aslett A.Martin."/>
        </authorList>
    </citation>
    <scope>NUCLEOTIDE SEQUENCE</scope>
    <source>
        <strain evidence="2">ED321 Heterogonic</strain>
    </source>
</reference>
<dbReference type="EMBL" id="LN609409">
    <property type="protein sequence ID" value="CEF61472.1"/>
    <property type="molecule type" value="Genomic_DNA"/>
</dbReference>
<gene>
    <name evidence="2 4 5" type="ORF">SRAE_0000059600</name>
</gene>
<dbReference type="WBParaSite" id="SRAE_0000059600.1">
    <property type="protein sequence ID" value="SRAE_0000059600.1"/>
    <property type="gene ID" value="WBGene00256342"/>
</dbReference>
<reference evidence="3" key="1">
    <citation type="submission" date="2014-09" db="EMBL/GenBank/DDBJ databases">
        <authorList>
            <person name="Martin A.A."/>
        </authorList>
    </citation>
    <scope>NUCLEOTIDE SEQUENCE</scope>
    <source>
        <strain evidence="3">ED321</strain>
    </source>
</reference>
<dbReference type="WormBase" id="SRAE_0000059600">
    <property type="protein sequence ID" value="SRP00329"/>
    <property type="gene ID" value="WBGene00256342"/>
</dbReference>
<dbReference type="CTD" id="36373840"/>
<dbReference type="GeneID" id="36373840"/>
<dbReference type="RefSeq" id="XP_024500681.1">
    <property type="nucleotide sequence ID" value="XM_024646506.1"/>
</dbReference>
<feature type="coiled-coil region" evidence="1">
    <location>
        <begin position="39"/>
        <end position="71"/>
    </location>
</feature>